<dbReference type="PANTHER" id="PTHR43750">
    <property type="entry name" value="UDP-GLUCOSE 6-DEHYDROGENASE TUAD"/>
    <property type="match status" value="1"/>
</dbReference>
<dbReference type="InterPro" id="IPR014026">
    <property type="entry name" value="UDP-Glc/GDP-Man_DH_dimer"/>
</dbReference>
<dbReference type="GO" id="GO:0016616">
    <property type="term" value="F:oxidoreductase activity, acting on the CH-OH group of donors, NAD or NADP as acceptor"/>
    <property type="evidence" value="ECO:0007669"/>
    <property type="project" value="InterPro"/>
</dbReference>
<dbReference type="SUPFAM" id="SSF48179">
    <property type="entry name" value="6-phosphogluconate dehydrogenase C-terminal domain-like"/>
    <property type="match status" value="1"/>
</dbReference>
<dbReference type="Pfam" id="PF00984">
    <property type="entry name" value="UDPG_MGDP_dh"/>
    <property type="match status" value="1"/>
</dbReference>
<dbReference type="STRING" id="1802129.A3J04_00735"/>
<dbReference type="SUPFAM" id="SSF51735">
    <property type="entry name" value="NAD(P)-binding Rossmann-fold domains"/>
    <property type="match status" value="1"/>
</dbReference>
<dbReference type="EMBL" id="MHNZ01000030">
    <property type="protein sequence ID" value="OGZ55634.1"/>
    <property type="molecule type" value="Genomic_DNA"/>
</dbReference>
<evidence type="ECO:0000256" key="2">
    <source>
        <dbReference type="SAM" id="MobiDB-lite"/>
    </source>
</evidence>
<evidence type="ECO:0008006" key="7">
    <source>
        <dbReference type="Google" id="ProtNLM"/>
    </source>
</evidence>
<reference evidence="5 6" key="1">
    <citation type="journal article" date="2016" name="Nat. Commun.">
        <title>Thousands of microbial genomes shed light on interconnected biogeochemical processes in an aquifer system.</title>
        <authorList>
            <person name="Anantharaman K."/>
            <person name="Brown C.T."/>
            <person name="Hug L.A."/>
            <person name="Sharon I."/>
            <person name="Castelle C.J."/>
            <person name="Probst A.J."/>
            <person name="Thomas B.C."/>
            <person name="Singh A."/>
            <person name="Wilkins M.J."/>
            <person name="Karaoz U."/>
            <person name="Brodie E.L."/>
            <person name="Williams K.H."/>
            <person name="Hubbard S.S."/>
            <person name="Banfield J.F."/>
        </authorList>
    </citation>
    <scope>NUCLEOTIDE SEQUENCE [LARGE SCALE GENOMIC DNA]</scope>
</reference>
<dbReference type="Pfam" id="PF03721">
    <property type="entry name" value="UDPG_MGDP_dh_N"/>
    <property type="match status" value="1"/>
</dbReference>
<dbReference type="InterPro" id="IPR008927">
    <property type="entry name" value="6-PGluconate_DH-like_C_sf"/>
</dbReference>
<name>A0A1G2GZI7_9BACT</name>
<evidence type="ECO:0000259" key="4">
    <source>
        <dbReference type="Pfam" id="PF03721"/>
    </source>
</evidence>
<feature type="compositionally biased region" description="Polar residues" evidence="2">
    <location>
        <begin position="298"/>
        <end position="309"/>
    </location>
</feature>
<evidence type="ECO:0000313" key="6">
    <source>
        <dbReference type="Proteomes" id="UP000177954"/>
    </source>
</evidence>
<dbReference type="Gene3D" id="3.40.50.720">
    <property type="entry name" value="NAD(P)-binding Rossmann-like Domain"/>
    <property type="match status" value="1"/>
</dbReference>
<feature type="region of interest" description="Disordered" evidence="2">
    <location>
        <begin position="290"/>
        <end position="309"/>
    </location>
</feature>
<organism evidence="5 6">
    <name type="scientific">Candidatus Ryanbacteria bacterium RIFCSPLOWO2_02_FULL_47_14</name>
    <dbReference type="NCBI Taxonomy" id="1802129"/>
    <lineage>
        <taxon>Bacteria</taxon>
        <taxon>Candidatus Ryaniibacteriota</taxon>
    </lineage>
</organism>
<dbReference type="InterPro" id="IPR036291">
    <property type="entry name" value="NAD(P)-bd_dom_sf"/>
</dbReference>
<dbReference type="PANTHER" id="PTHR43750:SF3">
    <property type="entry name" value="UDP-GLUCOSE 6-DEHYDROGENASE TUAD"/>
    <property type="match status" value="1"/>
</dbReference>
<comment type="caution">
    <text evidence="5">The sequence shown here is derived from an EMBL/GenBank/DDBJ whole genome shotgun (WGS) entry which is preliminary data.</text>
</comment>
<evidence type="ECO:0000256" key="1">
    <source>
        <dbReference type="ARBA" id="ARBA00006601"/>
    </source>
</evidence>
<dbReference type="InterPro" id="IPR001732">
    <property type="entry name" value="UDP-Glc/GDP-Man_DH_N"/>
</dbReference>
<comment type="similarity">
    <text evidence="1">Belongs to the UDP-glucose/GDP-mannose dehydrogenase family.</text>
</comment>
<feature type="domain" description="UDP-glucose/GDP-mannose dehydrogenase dimerisation" evidence="3">
    <location>
        <begin position="170"/>
        <end position="277"/>
    </location>
</feature>
<sequence>MSVGIIGIGMVGRELARYFQEMRGYERGKDLYLYDIDPKKSYSDDVMKGEVIFVCVPTPRSHDGSCNTTAVESVVASFKEPRIVVIKSTVPPGTTEELQKKHPQHKLLFNPEFLTESQAWHDMVRPDRQIVGFTALSKDAAGPVLSLLPHAPFMSPWGSGYQRHQLSATEAEIAKNYGNAFFSVKVIFANIIASSCEALGKKQGENSIEDPVVNYENVRMALAADYRIGASHLNVYHDGYRGFGGYCLPKDLDSLITFLDSLGVDSSLLKSARTYNHALLVSQGLTQDRVSSHGFNHDNGSSTDPVEKG</sequence>
<accession>A0A1G2GZI7</accession>
<dbReference type="InterPro" id="IPR013328">
    <property type="entry name" value="6PGD_dom2"/>
</dbReference>
<proteinExistence type="inferred from homology"/>
<gene>
    <name evidence="5" type="ORF">A3J04_00735</name>
</gene>
<dbReference type="Proteomes" id="UP000177954">
    <property type="component" value="Unassembled WGS sequence"/>
</dbReference>
<protein>
    <recommendedName>
        <fullName evidence="7">UDP-glucose/GDP-mannose dehydrogenase dimerisation domain-containing protein</fullName>
    </recommendedName>
</protein>
<dbReference type="AlphaFoldDB" id="A0A1G2GZI7"/>
<evidence type="ECO:0000259" key="3">
    <source>
        <dbReference type="Pfam" id="PF00984"/>
    </source>
</evidence>
<feature type="domain" description="UDP-glucose/GDP-mannose dehydrogenase N-terminal" evidence="4">
    <location>
        <begin position="40"/>
        <end position="138"/>
    </location>
</feature>
<dbReference type="GO" id="GO:0051287">
    <property type="term" value="F:NAD binding"/>
    <property type="evidence" value="ECO:0007669"/>
    <property type="project" value="InterPro"/>
</dbReference>
<dbReference type="Gene3D" id="1.10.1040.10">
    <property type="entry name" value="N-(1-d-carboxylethyl)-l-norvaline Dehydrogenase, domain 2"/>
    <property type="match status" value="1"/>
</dbReference>
<evidence type="ECO:0000313" key="5">
    <source>
        <dbReference type="EMBL" id="OGZ55634.1"/>
    </source>
</evidence>